<protein>
    <recommendedName>
        <fullName evidence="5">Peptidyl-prolyl cis-trans isomerase</fullName>
        <shortName evidence="5">PPIase</shortName>
        <ecNumber evidence="5">5.2.1.8</ecNumber>
    </recommendedName>
</protein>
<dbReference type="GO" id="GO:0016018">
    <property type="term" value="F:cyclosporin A binding"/>
    <property type="evidence" value="ECO:0007669"/>
    <property type="project" value="TreeGrafter"/>
</dbReference>
<proteinExistence type="inferred from homology"/>
<dbReference type="GO" id="GO:0006457">
    <property type="term" value="P:protein folding"/>
    <property type="evidence" value="ECO:0007669"/>
    <property type="project" value="InterPro"/>
</dbReference>
<feature type="domain" description="PPIase cyclophilin-type" evidence="7">
    <location>
        <begin position="97"/>
        <end position="253"/>
    </location>
</feature>
<dbReference type="GO" id="GO:0003755">
    <property type="term" value="F:peptidyl-prolyl cis-trans isomerase activity"/>
    <property type="evidence" value="ECO:0007669"/>
    <property type="project" value="UniProtKB-UniRule"/>
</dbReference>
<dbReference type="PANTHER" id="PTHR11071:SF561">
    <property type="entry name" value="PEPTIDYL-PROLYL CIS-TRANS ISOMERASE D-RELATED"/>
    <property type="match status" value="1"/>
</dbReference>
<keyword evidence="4 5" id="KW-0413">Isomerase</keyword>
<evidence type="ECO:0000313" key="9">
    <source>
        <dbReference type="Proteomes" id="UP001142055"/>
    </source>
</evidence>
<dbReference type="SUPFAM" id="SSF50891">
    <property type="entry name" value="Cyclophilin-like"/>
    <property type="match status" value="1"/>
</dbReference>
<dbReference type="OrthoDB" id="193499at2759"/>
<feature type="region of interest" description="Disordered" evidence="6">
    <location>
        <begin position="68"/>
        <end position="89"/>
    </location>
</feature>
<dbReference type="OMA" id="FKSIVPR"/>
<dbReference type="EC" id="5.2.1.8" evidence="5"/>
<comment type="similarity">
    <text evidence="5">Belongs to the cyclophilin-type PPIase family.</text>
</comment>
<dbReference type="InterPro" id="IPR029000">
    <property type="entry name" value="Cyclophilin-like_dom_sf"/>
</dbReference>
<dbReference type="EMBL" id="JAPWDV010000003">
    <property type="protein sequence ID" value="KAJ6216229.1"/>
    <property type="molecule type" value="Genomic_DNA"/>
</dbReference>
<evidence type="ECO:0000256" key="2">
    <source>
        <dbReference type="ARBA" id="ARBA00002388"/>
    </source>
</evidence>
<dbReference type="Proteomes" id="UP001142055">
    <property type="component" value="Chromosome 3"/>
</dbReference>
<dbReference type="Gene3D" id="2.40.100.10">
    <property type="entry name" value="Cyclophilin-like"/>
    <property type="match status" value="1"/>
</dbReference>
<evidence type="ECO:0000259" key="7">
    <source>
        <dbReference type="PROSITE" id="PS50072"/>
    </source>
</evidence>
<keyword evidence="9" id="KW-1185">Reference proteome</keyword>
<dbReference type="PROSITE" id="PS50072">
    <property type="entry name" value="CSA_PPIASE_2"/>
    <property type="match status" value="1"/>
</dbReference>
<dbReference type="GO" id="GO:0005737">
    <property type="term" value="C:cytoplasm"/>
    <property type="evidence" value="ECO:0007669"/>
    <property type="project" value="TreeGrafter"/>
</dbReference>
<dbReference type="FunFam" id="2.40.100.10:FF:000013">
    <property type="entry name" value="Peptidyl-prolyl cis-trans isomerase"/>
    <property type="match status" value="1"/>
</dbReference>
<dbReference type="PROSITE" id="PS00170">
    <property type="entry name" value="CSA_PPIASE_1"/>
    <property type="match status" value="1"/>
</dbReference>
<reference evidence="8" key="1">
    <citation type="submission" date="2022-12" db="EMBL/GenBank/DDBJ databases">
        <title>Genome assemblies of Blomia tropicalis.</title>
        <authorList>
            <person name="Cui Y."/>
        </authorList>
    </citation>
    <scope>NUCLEOTIDE SEQUENCE</scope>
    <source>
        <tissue evidence="8">Adult mites</tissue>
    </source>
</reference>
<comment type="catalytic activity">
    <reaction evidence="1 5">
        <text>[protein]-peptidylproline (omega=180) = [protein]-peptidylproline (omega=0)</text>
        <dbReference type="Rhea" id="RHEA:16237"/>
        <dbReference type="Rhea" id="RHEA-COMP:10747"/>
        <dbReference type="Rhea" id="RHEA-COMP:10748"/>
        <dbReference type="ChEBI" id="CHEBI:83833"/>
        <dbReference type="ChEBI" id="CHEBI:83834"/>
        <dbReference type="EC" id="5.2.1.8"/>
    </reaction>
</comment>
<dbReference type="PANTHER" id="PTHR11071">
    <property type="entry name" value="PEPTIDYL-PROLYL CIS-TRANS ISOMERASE"/>
    <property type="match status" value="1"/>
</dbReference>
<dbReference type="PRINTS" id="PR00153">
    <property type="entry name" value="CSAPPISMRASE"/>
</dbReference>
<dbReference type="CDD" id="cd01926">
    <property type="entry name" value="cyclophilin_ABH_like"/>
    <property type="match status" value="1"/>
</dbReference>
<dbReference type="InterPro" id="IPR020892">
    <property type="entry name" value="Cyclophilin-type_PPIase_CS"/>
</dbReference>
<sequence length="254" mass="27885">MTVTLSLFRGLASAATQFAQPHSMRFVHISSSSSSCSSYLVQEASRLTQKTPLQRTLLSQTVIPRRNIRTGKSRQVNQTNTKNQKQSAPKMALPRVFFDMTADNQPLGRLVIELRPDVVPRTAENFRALCTGEKGFGYKGSIFHRVIPNFMCQGGDFTNHNGTGGKSIYGTKFEDENFSLKHTGPGVMSMANAGPNTNGSQFFITTVKTPWLDGKHVVFGSIVEGMDIVKKIESFGSQSGKTNKRIVVSDCGQL</sequence>
<evidence type="ECO:0000256" key="5">
    <source>
        <dbReference type="RuleBase" id="RU363019"/>
    </source>
</evidence>
<evidence type="ECO:0000256" key="3">
    <source>
        <dbReference type="ARBA" id="ARBA00023110"/>
    </source>
</evidence>
<evidence type="ECO:0000256" key="4">
    <source>
        <dbReference type="ARBA" id="ARBA00023235"/>
    </source>
</evidence>
<comment type="function">
    <text evidence="2 5">PPIases accelerate the folding of proteins. It catalyzes the cis-trans isomerization of proline imidic peptide bonds in oligopeptides.</text>
</comment>
<gene>
    <name evidence="8" type="ORF">RDWZM_007386</name>
</gene>
<accession>A0A9Q0LZN8</accession>
<organism evidence="8 9">
    <name type="scientific">Blomia tropicalis</name>
    <name type="common">Mite</name>
    <dbReference type="NCBI Taxonomy" id="40697"/>
    <lineage>
        <taxon>Eukaryota</taxon>
        <taxon>Metazoa</taxon>
        <taxon>Ecdysozoa</taxon>
        <taxon>Arthropoda</taxon>
        <taxon>Chelicerata</taxon>
        <taxon>Arachnida</taxon>
        <taxon>Acari</taxon>
        <taxon>Acariformes</taxon>
        <taxon>Sarcoptiformes</taxon>
        <taxon>Astigmata</taxon>
        <taxon>Glycyphagoidea</taxon>
        <taxon>Echimyopodidae</taxon>
        <taxon>Blomia</taxon>
    </lineage>
</organism>
<comment type="caution">
    <text evidence="8">The sequence shown here is derived from an EMBL/GenBank/DDBJ whole genome shotgun (WGS) entry which is preliminary data.</text>
</comment>
<name>A0A9Q0LZN8_BLOTA</name>
<keyword evidence="3 5" id="KW-0697">Rotamase</keyword>
<feature type="compositionally biased region" description="Low complexity" evidence="6">
    <location>
        <begin position="77"/>
        <end position="86"/>
    </location>
</feature>
<dbReference type="InterPro" id="IPR002130">
    <property type="entry name" value="Cyclophilin-type_PPIase_dom"/>
</dbReference>
<dbReference type="AlphaFoldDB" id="A0A9Q0LZN8"/>
<evidence type="ECO:0000256" key="1">
    <source>
        <dbReference type="ARBA" id="ARBA00000971"/>
    </source>
</evidence>
<evidence type="ECO:0000256" key="6">
    <source>
        <dbReference type="SAM" id="MobiDB-lite"/>
    </source>
</evidence>
<dbReference type="Pfam" id="PF00160">
    <property type="entry name" value="Pro_isomerase"/>
    <property type="match status" value="1"/>
</dbReference>
<evidence type="ECO:0000313" key="8">
    <source>
        <dbReference type="EMBL" id="KAJ6216229.1"/>
    </source>
</evidence>